<name>A0A4Y2D3B9_ARAVE</name>
<dbReference type="Pfam" id="PF01607">
    <property type="entry name" value="CBM_14"/>
    <property type="match status" value="1"/>
</dbReference>
<dbReference type="PROSITE" id="PS50940">
    <property type="entry name" value="CHIT_BIND_II"/>
    <property type="match status" value="1"/>
</dbReference>
<feature type="region of interest" description="Disordered" evidence="1">
    <location>
        <begin position="384"/>
        <end position="524"/>
    </location>
</feature>
<evidence type="ECO:0000259" key="2">
    <source>
        <dbReference type="PROSITE" id="PS50940"/>
    </source>
</evidence>
<proteinExistence type="predicted"/>
<keyword evidence="4" id="KW-1185">Reference proteome</keyword>
<dbReference type="InterPro" id="IPR052976">
    <property type="entry name" value="Scoloptoxin-like"/>
</dbReference>
<evidence type="ECO:0000313" key="4">
    <source>
        <dbReference type="Proteomes" id="UP000499080"/>
    </source>
</evidence>
<dbReference type="Proteomes" id="UP000499080">
    <property type="component" value="Unassembled WGS sequence"/>
</dbReference>
<feature type="compositionally biased region" description="Low complexity" evidence="1">
    <location>
        <begin position="321"/>
        <end position="330"/>
    </location>
</feature>
<feature type="compositionally biased region" description="Basic and acidic residues" evidence="1">
    <location>
        <begin position="104"/>
        <end position="118"/>
    </location>
</feature>
<dbReference type="Gene3D" id="2.170.140.10">
    <property type="entry name" value="Chitin binding domain"/>
    <property type="match status" value="1"/>
</dbReference>
<dbReference type="SMART" id="SM00494">
    <property type="entry name" value="ChtBD2"/>
    <property type="match status" value="1"/>
</dbReference>
<dbReference type="SUPFAM" id="SSF57625">
    <property type="entry name" value="Invertebrate chitin-binding proteins"/>
    <property type="match status" value="1"/>
</dbReference>
<sequence>MHDLETAKRGRFFFQILKVLLFKTRVKTRQRIKTFEFVLLFKRRTSAVPYFVSFQELLIMQLLPSLIIVSVLSSLGYCQFFYNYEQAEPDGYQTGSNSPMEVNEPDRKEVRTVPERPQRASTQPVASETQDAQPQRPRIRRYRRILREGEYIQPPQPPTVYRPSIFENIRLGEAPNGVYIPQDSLLNVLKNPRYNNEIPQYQAPQSVPQYNSYQGPNLRSNEPEYKFFVEPPLSFQSRPQQNTVSNVVQPNAQYASSYPVNTSPQVRSDESIENVPRRRVAQANRRVQQRRPTPEVDIDALRTYPDAMPYDLQNTAPEVQPVTQPRSVSRSSRRRTRVQIYAEPTQPPRHYGPSVFQNIGLGEAPDGVHIPEDSLLNILRNPSRTQSRPRYSAPDLQPSSQTQNGADMSPQNYLQPATVETPEPPRTSRRQSRQRARASRTSLRNTESQADYPTNNEDHDFMRTVPASSQNQRRRQTNNEDSTVNRRQRANQAQPRQSPRRQQRVQPKQSEAEPSRYQQSNRNYKPAKLALAALPEDTDGDEIPGEATVDYPTFHTIPRTTFSCAEQDYNGYYADMETSCQVVHLCQDGGVQSSFLCPNGTIFNQEKLSCQWWYKVNCANSPKFYVINSNLYKTPEEGESKK</sequence>
<feature type="compositionally biased region" description="Polar residues" evidence="1">
    <location>
        <begin position="119"/>
        <end position="132"/>
    </location>
</feature>
<feature type="compositionally biased region" description="Polar residues" evidence="1">
    <location>
        <begin position="443"/>
        <end position="455"/>
    </location>
</feature>
<feature type="domain" description="Chitin-binding type-2" evidence="2">
    <location>
        <begin position="561"/>
        <end position="620"/>
    </location>
</feature>
<reference evidence="3 4" key="1">
    <citation type="journal article" date="2019" name="Sci. Rep.">
        <title>Orb-weaving spider Araneus ventricosus genome elucidates the spidroin gene catalogue.</title>
        <authorList>
            <person name="Kono N."/>
            <person name="Nakamura H."/>
            <person name="Ohtoshi R."/>
            <person name="Moran D.A.P."/>
            <person name="Shinohara A."/>
            <person name="Yoshida Y."/>
            <person name="Fujiwara M."/>
            <person name="Mori M."/>
            <person name="Tomita M."/>
            <person name="Arakawa K."/>
        </authorList>
    </citation>
    <scope>NUCLEOTIDE SEQUENCE [LARGE SCALE GENOMIC DNA]</scope>
</reference>
<evidence type="ECO:0000313" key="3">
    <source>
        <dbReference type="EMBL" id="GBM10438.1"/>
    </source>
</evidence>
<dbReference type="PANTHER" id="PTHR22933:SF42">
    <property type="entry name" value="FI18455P1-RELATED"/>
    <property type="match status" value="1"/>
</dbReference>
<feature type="region of interest" description="Disordered" evidence="1">
    <location>
        <begin position="314"/>
        <end position="358"/>
    </location>
</feature>
<dbReference type="InterPro" id="IPR036508">
    <property type="entry name" value="Chitin-bd_dom_sf"/>
</dbReference>
<dbReference type="AlphaFoldDB" id="A0A4Y2D3B9"/>
<feature type="compositionally biased region" description="Polar residues" evidence="1">
    <location>
        <begin position="397"/>
        <end position="415"/>
    </location>
</feature>
<accession>A0A4Y2D3B9</accession>
<dbReference type="EMBL" id="BGPR01000286">
    <property type="protein sequence ID" value="GBM10438.1"/>
    <property type="molecule type" value="Genomic_DNA"/>
</dbReference>
<dbReference type="InterPro" id="IPR002557">
    <property type="entry name" value="Chitin-bd_dom"/>
</dbReference>
<dbReference type="OrthoDB" id="6364363at2759"/>
<feature type="region of interest" description="Disordered" evidence="1">
    <location>
        <begin position="92"/>
        <end position="137"/>
    </location>
</feature>
<dbReference type="GO" id="GO:0008061">
    <property type="term" value="F:chitin binding"/>
    <property type="evidence" value="ECO:0007669"/>
    <property type="project" value="InterPro"/>
</dbReference>
<feature type="compositionally biased region" description="Basic residues" evidence="1">
    <location>
        <begin position="427"/>
        <end position="438"/>
    </location>
</feature>
<comment type="caution">
    <text evidence="3">The sequence shown here is derived from an EMBL/GenBank/DDBJ whole genome shotgun (WGS) entry which is preliminary data.</text>
</comment>
<gene>
    <name evidence="3" type="ORF">AVEN_263351_1</name>
</gene>
<organism evidence="3 4">
    <name type="scientific">Araneus ventricosus</name>
    <name type="common">Orbweaver spider</name>
    <name type="synonym">Epeira ventricosa</name>
    <dbReference type="NCBI Taxonomy" id="182803"/>
    <lineage>
        <taxon>Eukaryota</taxon>
        <taxon>Metazoa</taxon>
        <taxon>Ecdysozoa</taxon>
        <taxon>Arthropoda</taxon>
        <taxon>Chelicerata</taxon>
        <taxon>Arachnida</taxon>
        <taxon>Araneae</taxon>
        <taxon>Araneomorphae</taxon>
        <taxon>Entelegynae</taxon>
        <taxon>Araneoidea</taxon>
        <taxon>Araneidae</taxon>
        <taxon>Araneus</taxon>
    </lineage>
</organism>
<dbReference type="PANTHER" id="PTHR22933">
    <property type="entry name" value="FI18007P1-RELATED"/>
    <property type="match status" value="1"/>
</dbReference>
<evidence type="ECO:0000256" key="1">
    <source>
        <dbReference type="SAM" id="MobiDB-lite"/>
    </source>
</evidence>
<dbReference type="GO" id="GO:0005576">
    <property type="term" value="C:extracellular region"/>
    <property type="evidence" value="ECO:0007669"/>
    <property type="project" value="InterPro"/>
</dbReference>
<protein>
    <recommendedName>
        <fullName evidence="2">Chitin-binding type-2 domain-containing protein</fullName>
    </recommendedName>
</protein>